<keyword evidence="1" id="KW-0805">Transcription regulation</keyword>
<evidence type="ECO:0000256" key="1">
    <source>
        <dbReference type="ARBA" id="ARBA00023015"/>
    </source>
</evidence>
<dbReference type="PANTHER" id="PTHR43537">
    <property type="entry name" value="TRANSCRIPTIONAL REGULATOR, GNTR FAMILY"/>
    <property type="match status" value="1"/>
</dbReference>
<dbReference type="InterPro" id="IPR000524">
    <property type="entry name" value="Tscrpt_reg_HTH_GntR"/>
</dbReference>
<proteinExistence type="predicted"/>
<keyword evidence="3" id="KW-0804">Transcription</keyword>
<organism evidence="5 6">
    <name type="scientific">Rhodovibrio sodomensis</name>
    <dbReference type="NCBI Taxonomy" id="1088"/>
    <lineage>
        <taxon>Bacteria</taxon>
        <taxon>Pseudomonadati</taxon>
        <taxon>Pseudomonadota</taxon>
        <taxon>Alphaproteobacteria</taxon>
        <taxon>Rhodospirillales</taxon>
        <taxon>Rhodovibrionaceae</taxon>
        <taxon>Rhodovibrio</taxon>
    </lineage>
</organism>
<sequence>MRVPGVLHGNWRQDCSQFSGSGRGMPEGLDGAAAGYSTAGHVAAAPGGGDAVAASIYDQLSGAIFDRRLPPGTKLVEQNLAAIFGVSRARIRTVLGRLAHDHLVTLERNRGARVSTPGVDESREVFDARKLIEDGTVRAAARNATPAQLRQLQAHVGDEAETRRRGDRQAGIRLSGRFHLLLAEAGGNQVLLDLLRGLVARSSLVIALYERPGQGDCSNHDHQQLLDRVAAGDADGAAGSMAAHLDEIRGQLDLSAQGSSRVSLESVFGQAG</sequence>
<dbReference type="EMBL" id="NRRL01000005">
    <property type="protein sequence ID" value="MBK1667285.1"/>
    <property type="molecule type" value="Genomic_DNA"/>
</dbReference>
<reference evidence="5 6" key="1">
    <citation type="journal article" date="2020" name="Microorganisms">
        <title>Osmotic Adaptation and Compatible Solute Biosynthesis of Phototrophic Bacteria as Revealed from Genome Analyses.</title>
        <authorList>
            <person name="Imhoff J.F."/>
            <person name="Rahn T."/>
            <person name="Kunzel S."/>
            <person name="Keller A."/>
            <person name="Neulinger S.C."/>
        </authorList>
    </citation>
    <scope>NUCLEOTIDE SEQUENCE [LARGE SCALE GENOMIC DNA]</scope>
    <source>
        <strain evidence="5 6">DSM 9895</strain>
    </source>
</reference>
<dbReference type="InterPro" id="IPR036388">
    <property type="entry name" value="WH-like_DNA-bd_sf"/>
</dbReference>
<comment type="caution">
    <text evidence="5">The sequence shown here is derived from an EMBL/GenBank/DDBJ whole genome shotgun (WGS) entry which is preliminary data.</text>
</comment>
<dbReference type="SUPFAM" id="SSF46785">
    <property type="entry name" value="Winged helix' DNA-binding domain"/>
    <property type="match status" value="1"/>
</dbReference>
<dbReference type="SMART" id="SM00345">
    <property type="entry name" value="HTH_GNTR"/>
    <property type="match status" value="1"/>
</dbReference>
<dbReference type="InterPro" id="IPR011711">
    <property type="entry name" value="GntR_C"/>
</dbReference>
<dbReference type="Pfam" id="PF00392">
    <property type="entry name" value="GntR"/>
    <property type="match status" value="1"/>
</dbReference>
<evidence type="ECO:0000313" key="5">
    <source>
        <dbReference type="EMBL" id="MBK1667285.1"/>
    </source>
</evidence>
<gene>
    <name evidence="5" type="ORF">CKO28_04405</name>
</gene>
<dbReference type="SMART" id="SM00895">
    <property type="entry name" value="FCD"/>
    <property type="match status" value="1"/>
</dbReference>
<dbReference type="Pfam" id="PF07729">
    <property type="entry name" value="FCD"/>
    <property type="match status" value="1"/>
</dbReference>
<evidence type="ECO:0000256" key="2">
    <source>
        <dbReference type="ARBA" id="ARBA00023125"/>
    </source>
</evidence>
<dbReference type="Proteomes" id="UP001296873">
    <property type="component" value="Unassembled WGS sequence"/>
</dbReference>
<evidence type="ECO:0000256" key="3">
    <source>
        <dbReference type="ARBA" id="ARBA00023163"/>
    </source>
</evidence>
<keyword evidence="2" id="KW-0238">DNA-binding</keyword>
<evidence type="ECO:0000313" key="6">
    <source>
        <dbReference type="Proteomes" id="UP001296873"/>
    </source>
</evidence>
<feature type="domain" description="HTH gntR-type" evidence="4">
    <location>
        <begin position="50"/>
        <end position="117"/>
    </location>
</feature>
<dbReference type="PROSITE" id="PS50949">
    <property type="entry name" value="HTH_GNTR"/>
    <property type="match status" value="1"/>
</dbReference>
<dbReference type="InterPro" id="IPR008920">
    <property type="entry name" value="TF_FadR/GntR_C"/>
</dbReference>
<dbReference type="Gene3D" id="1.20.120.530">
    <property type="entry name" value="GntR ligand-binding domain-like"/>
    <property type="match status" value="1"/>
</dbReference>
<dbReference type="Gene3D" id="1.10.10.10">
    <property type="entry name" value="Winged helix-like DNA-binding domain superfamily/Winged helix DNA-binding domain"/>
    <property type="match status" value="1"/>
</dbReference>
<accession>A0ABS1DA92</accession>
<keyword evidence="6" id="KW-1185">Reference proteome</keyword>
<dbReference type="InterPro" id="IPR036390">
    <property type="entry name" value="WH_DNA-bd_sf"/>
</dbReference>
<name>A0ABS1DA92_9PROT</name>
<dbReference type="SUPFAM" id="SSF48008">
    <property type="entry name" value="GntR ligand-binding domain-like"/>
    <property type="match status" value="1"/>
</dbReference>
<dbReference type="CDD" id="cd07377">
    <property type="entry name" value="WHTH_GntR"/>
    <property type="match status" value="1"/>
</dbReference>
<evidence type="ECO:0000259" key="4">
    <source>
        <dbReference type="PROSITE" id="PS50949"/>
    </source>
</evidence>
<protein>
    <recommendedName>
        <fullName evidence="4">HTH gntR-type domain-containing protein</fullName>
    </recommendedName>
</protein>
<dbReference type="PANTHER" id="PTHR43537:SF53">
    <property type="entry name" value="HTH-TYPE TRANSCRIPTIONAL REPRESSOR NANR"/>
    <property type="match status" value="1"/>
</dbReference>